<accession>A0AA88GUT4</accession>
<dbReference type="PROSITE" id="PS01360">
    <property type="entry name" value="ZF_MYND_1"/>
    <property type="match status" value="1"/>
</dbReference>
<dbReference type="GeneID" id="68107125"/>
<organism evidence="7 8">
    <name type="scientific">Naegleria lovaniensis</name>
    <name type="common">Amoeba</name>
    <dbReference type="NCBI Taxonomy" id="51637"/>
    <lineage>
        <taxon>Eukaryota</taxon>
        <taxon>Discoba</taxon>
        <taxon>Heterolobosea</taxon>
        <taxon>Tetramitia</taxon>
        <taxon>Eutetramitia</taxon>
        <taxon>Vahlkampfiidae</taxon>
        <taxon>Naegleria</taxon>
    </lineage>
</organism>
<name>A0AA88GUT4_NAELO</name>
<keyword evidence="3" id="KW-0862">Zinc</keyword>
<evidence type="ECO:0000256" key="5">
    <source>
        <dbReference type="SAM" id="MobiDB-lite"/>
    </source>
</evidence>
<dbReference type="CDD" id="cd23024">
    <property type="entry name" value="zf-HIT_ZNHIT2-3"/>
    <property type="match status" value="1"/>
</dbReference>
<gene>
    <name evidence="7" type="ORF">C9374_014672</name>
</gene>
<protein>
    <recommendedName>
        <fullName evidence="6">MYND-type domain-containing protein</fullName>
    </recommendedName>
</protein>
<comment type="caution">
    <text evidence="7">The sequence shown here is derived from an EMBL/GenBank/DDBJ whole genome shotgun (WGS) entry which is preliminary data.</text>
</comment>
<sequence>MNRNHTSTSASDKKKASTNIDPNLQQKSKPSSPSSTNNKNNAKSASSYGIMIQEHLKTYLEKGEKGTWEERGKLIQYATQFSKKNYDMIVQLFGPIVSRLRTEWMMYCTYKNLYEAEVPPNGARPSLLSHNTVYRNMFDNLCPQHKMSLVSNLMSNFVHRKVLSVQYLDFNKKGDAENSFEFEESIKLNEADDKLDTFATLQFLQDLIIKCIDVEIIWYGSYEMRKRLDPSFNPVTAAFPPLALKNAEMNMKHSIENKRIKFNRKNRTALASKEHEEIEAQSDNQTTHDSTRQILFKEYQDIPHEHAEMMKDTLPHRYTVRKMIADLVFNNFVDNEDKPKISKTLHKNECFSDWILMIAAIFNHVLLVYVPDSIHDLITVDIPLDPLASEFDFQAKWIKDRQAKYEATFSIDRVSKDFKRLLTYGPKEKLCSCCQGRREAQDSILPLVHPAKYRMKYRMNCAYCRSKLGKYLCASCHVERYCSVECQKAHWKDHKHLCHDICAMDNIRKEVLAQFNKEENQ</sequence>
<evidence type="ECO:0000256" key="1">
    <source>
        <dbReference type="ARBA" id="ARBA00022723"/>
    </source>
</evidence>
<reference evidence="7 8" key="1">
    <citation type="journal article" date="2018" name="BMC Genomics">
        <title>The genome of Naegleria lovaniensis, the basis for a comparative approach to unravel pathogenicity factors of the human pathogenic amoeba N. fowleri.</title>
        <authorList>
            <person name="Liechti N."/>
            <person name="Schurch N."/>
            <person name="Bruggmann R."/>
            <person name="Wittwer M."/>
        </authorList>
    </citation>
    <scope>NUCLEOTIDE SEQUENCE [LARGE SCALE GENOMIC DNA]</scope>
    <source>
        <strain evidence="7 8">ATCC 30569</strain>
    </source>
</reference>
<feature type="compositionally biased region" description="Low complexity" evidence="5">
    <location>
        <begin position="1"/>
        <end position="10"/>
    </location>
</feature>
<dbReference type="SUPFAM" id="SSF144232">
    <property type="entry name" value="HIT/MYND zinc finger-like"/>
    <property type="match status" value="1"/>
</dbReference>
<proteinExistence type="predicted"/>
<dbReference type="InterPro" id="IPR002893">
    <property type="entry name" value="Znf_MYND"/>
</dbReference>
<keyword evidence="2 4" id="KW-0863">Zinc-finger</keyword>
<dbReference type="EMBL" id="PYSW02000008">
    <property type="protein sequence ID" value="KAG2389272.1"/>
    <property type="molecule type" value="Genomic_DNA"/>
</dbReference>
<dbReference type="GO" id="GO:0008270">
    <property type="term" value="F:zinc ion binding"/>
    <property type="evidence" value="ECO:0007669"/>
    <property type="project" value="UniProtKB-KW"/>
</dbReference>
<feature type="domain" description="MYND-type" evidence="6">
    <location>
        <begin position="461"/>
        <end position="498"/>
    </location>
</feature>
<evidence type="ECO:0000313" key="7">
    <source>
        <dbReference type="EMBL" id="KAG2389272.1"/>
    </source>
</evidence>
<dbReference type="PROSITE" id="PS50865">
    <property type="entry name" value="ZF_MYND_2"/>
    <property type="match status" value="1"/>
</dbReference>
<evidence type="ECO:0000259" key="6">
    <source>
        <dbReference type="PROSITE" id="PS50865"/>
    </source>
</evidence>
<keyword evidence="8" id="KW-1185">Reference proteome</keyword>
<dbReference type="Gene3D" id="6.10.140.2220">
    <property type="match status" value="1"/>
</dbReference>
<evidence type="ECO:0000313" key="8">
    <source>
        <dbReference type="Proteomes" id="UP000816034"/>
    </source>
</evidence>
<evidence type="ECO:0000256" key="2">
    <source>
        <dbReference type="ARBA" id="ARBA00022771"/>
    </source>
</evidence>
<evidence type="ECO:0000256" key="3">
    <source>
        <dbReference type="ARBA" id="ARBA00022833"/>
    </source>
</evidence>
<dbReference type="Pfam" id="PF01753">
    <property type="entry name" value="zf-MYND"/>
    <property type="match status" value="1"/>
</dbReference>
<evidence type="ECO:0000256" key="4">
    <source>
        <dbReference type="PROSITE-ProRule" id="PRU00134"/>
    </source>
</evidence>
<feature type="region of interest" description="Disordered" evidence="5">
    <location>
        <begin position="1"/>
        <end position="47"/>
    </location>
</feature>
<dbReference type="Proteomes" id="UP000816034">
    <property type="component" value="Unassembled WGS sequence"/>
</dbReference>
<dbReference type="RefSeq" id="XP_044553264.1">
    <property type="nucleotide sequence ID" value="XM_044690685.1"/>
</dbReference>
<feature type="compositionally biased region" description="Low complexity" evidence="5">
    <location>
        <begin position="27"/>
        <end position="47"/>
    </location>
</feature>
<dbReference type="AlphaFoldDB" id="A0AA88GUT4"/>
<keyword evidence="1" id="KW-0479">Metal-binding</keyword>